<keyword evidence="1" id="KW-0238">DNA-binding</keyword>
<keyword evidence="4" id="KW-1185">Reference proteome</keyword>
<evidence type="ECO:0000313" key="3">
    <source>
        <dbReference type="EMBL" id="MEV0363664.1"/>
    </source>
</evidence>
<proteinExistence type="predicted"/>
<dbReference type="Gene3D" id="1.10.1660.10">
    <property type="match status" value="1"/>
</dbReference>
<dbReference type="SMART" id="SM00422">
    <property type="entry name" value="HTH_MERR"/>
    <property type="match status" value="1"/>
</dbReference>
<dbReference type="CDD" id="cd00592">
    <property type="entry name" value="HTH_MerR-like"/>
    <property type="match status" value="1"/>
</dbReference>
<dbReference type="Pfam" id="PF13411">
    <property type="entry name" value="MerR_1"/>
    <property type="match status" value="1"/>
</dbReference>
<accession>A0ABV3F7I0</accession>
<dbReference type="PROSITE" id="PS50937">
    <property type="entry name" value="HTH_MERR_2"/>
    <property type="match status" value="1"/>
</dbReference>
<evidence type="ECO:0000313" key="4">
    <source>
        <dbReference type="Proteomes" id="UP001551658"/>
    </source>
</evidence>
<dbReference type="PANTHER" id="PTHR30204:SF93">
    <property type="entry name" value="HTH MERR-TYPE DOMAIN-CONTAINING PROTEIN"/>
    <property type="match status" value="1"/>
</dbReference>
<dbReference type="EMBL" id="JBFAIH010000006">
    <property type="protein sequence ID" value="MEV0363664.1"/>
    <property type="molecule type" value="Genomic_DNA"/>
</dbReference>
<dbReference type="InterPro" id="IPR000551">
    <property type="entry name" value="MerR-type_HTH_dom"/>
</dbReference>
<evidence type="ECO:0000259" key="2">
    <source>
        <dbReference type="PROSITE" id="PS50937"/>
    </source>
</evidence>
<dbReference type="InterPro" id="IPR009061">
    <property type="entry name" value="DNA-bd_dom_put_sf"/>
</dbReference>
<protein>
    <submittedName>
        <fullName evidence="3">MerR family transcriptional regulator</fullName>
    </submittedName>
</protein>
<gene>
    <name evidence="3" type="ORF">AB0H72_13260</name>
</gene>
<dbReference type="RefSeq" id="WP_357978068.1">
    <property type="nucleotide sequence ID" value="NZ_JBFAIH010000006.1"/>
</dbReference>
<sequence length="312" mass="34953">MDDEMLFPIGVVADRTGLSVKTIRFYSDKGLVPPSSYTPSGYRLYDIDALSRLELVRTLRELDIDLATVRRILARETSLPEVAAAHASALDAQIRSLRLRRAVLQAVAKRQSDPKEMDLMHKLVNLSQAERHRFIHDFIDDTFGGVDANPAMVELLRTSMPDLPEDPTSEQVEAWMELVELVQDSDFRAAVRRMAEYQAAQRTEGDTTGLHHALTETVRDEVGRALAAGITPESAAAAPIVDTLTARYAETFGKPDDSALRRWMLERLEVANDSRVARYWQLVAAVNDWPPIEDLDPVFSWLGRALKTRAGQ</sequence>
<name>A0ABV3F7I0_9NOCA</name>
<dbReference type="SUPFAM" id="SSF46955">
    <property type="entry name" value="Putative DNA-binding domain"/>
    <property type="match status" value="1"/>
</dbReference>
<dbReference type="InterPro" id="IPR047057">
    <property type="entry name" value="MerR_fam"/>
</dbReference>
<reference evidence="3 4" key="1">
    <citation type="submission" date="2024-06" db="EMBL/GenBank/DDBJ databases">
        <title>The Natural Products Discovery Center: Release of the First 8490 Sequenced Strains for Exploring Actinobacteria Biosynthetic Diversity.</title>
        <authorList>
            <person name="Kalkreuter E."/>
            <person name="Kautsar S.A."/>
            <person name="Yang D."/>
            <person name="Bader C.D."/>
            <person name="Teijaro C.N."/>
            <person name="Fluegel L."/>
            <person name="Davis C.M."/>
            <person name="Simpson J.R."/>
            <person name="Lauterbach L."/>
            <person name="Steele A.D."/>
            <person name="Gui C."/>
            <person name="Meng S."/>
            <person name="Li G."/>
            <person name="Viehrig K."/>
            <person name="Ye F."/>
            <person name="Su P."/>
            <person name="Kiefer A.F."/>
            <person name="Nichols A."/>
            <person name="Cepeda A.J."/>
            <person name="Yan W."/>
            <person name="Fan B."/>
            <person name="Jiang Y."/>
            <person name="Adhikari A."/>
            <person name="Zheng C.-J."/>
            <person name="Schuster L."/>
            <person name="Cowan T.M."/>
            <person name="Smanski M.J."/>
            <person name="Chevrette M.G."/>
            <person name="De Carvalho L.P.S."/>
            <person name="Shen B."/>
        </authorList>
    </citation>
    <scope>NUCLEOTIDE SEQUENCE [LARGE SCALE GENOMIC DNA]</scope>
    <source>
        <strain evidence="3 4">NPDC050671</strain>
    </source>
</reference>
<dbReference type="Proteomes" id="UP001551658">
    <property type="component" value="Unassembled WGS sequence"/>
</dbReference>
<comment type="caution">
    <text evidence="3">The sequence shown here is derived from an EMBL/GenBank/DDBJ whole genome shotgun (WGS) entry which is preliminary data.</text>
</comment>
<feature type="domain" description="HTH merR-type" evidence="2">
    <location>
        <begin position="6"/>
        <end position="75"/>
    </location>
</feature>
<dbReference type="PRINTS" id="PR00040">
    <property type="entry name" value="HTHMERR"/>
</dbReference>
<dbReference type="PANTHER" id="PTHR30204">
    <property type="entry name" value="REDOX-CYCLING DRUG-SENSING TRANSCRIPTIONAL ACTIVATOR SOXR"/>
    <property type="match status" value="1"/>
</dbReference>
<organism evidence="3 4">
    <name type="scientific">Nocardia fusca</name>
    <dbReference type="NCBI Taxonomy" id="941183"/>
    <lineage>
        <taxon>Bacteria</taxon>
        <taxon>Bacillati</taxon>
        <taxon>Actinomycetota</taxon>
        <taxon>Actinomycetes</taxon>
        <taxon>Mycobacteriales</taxon>
        <taxon>Nocardiaceae</taxon>
        <taxon>Nocardia</taxon>
    </lineage>
</organism>
<evidence type="ECO:0000256" key="1">
    <source>
        <dbReference type="ARBA" id="ARBA00023125"/>
    </source>
</evidence>